<dbReference type="Proteomes" id="UP001232755">
    <property type="component" value="Unassembled WGS sequence"/>
</dbReference>
<sequence length="92" mass="9447">MFNSKKIAAAVGVLGSFALIGAGAVQAFADDRSSGCVDNGNGYQSCSQVREYQVTTDKRGNITVVNHSTQDCPASGGQIDCVSSFAVPGKQS</sequence>
<keyword evidence="1" id="KW-0732">Signal</keyword>
<evidence type="ECO:0000313" key="3">
    <source>
        <dbReference type="Proteomes" id="UP001232755"/>
    </source>
</evidence>
<feature type="chain" id="PRO_5045842423" evidence="1">
    <location>
        <begin position="30"/>
        <end position="92"/>
    </location>
</feature>
<organism evidence="2 3">
    <name type="scientific">Streptomyces africanus</name>
    <dbReference type="NCBI Taxonomy" id="231024"/>
    <lineage>
        <taxon>Bacteria</taxon>
        <taxon>Bacillati</taxon>
        <taxon>Actinomycetota</taxon>
        <taxon>Actinomycetes</taxon>
        <taxon>Kitasatosporales</taxon>
        <taxon>Streptomycetaceae</taxon>
        <taxon>Streptomyces</taxon>
    </lineage>
</organism>
<name>A0ABU0QME6_9ACTN</name>
<evidence type="ECO:0000256" key="1">
    <source>
        <dbReference type="SAM" id="SignalP"/>
    </source>
</evidence>
<proteinExistence type="predicted"/>
<comment type="caution">
    <text evidence="2">The sequence shown here is derived from an EMBL/GenBank/DDBJ whole genome shotgun (WGS) entry which is preliminary data.</text>
</comment>
<dbReference type="RefSeq" id="WP_307175266.1">
    <property type="nucleotide sequence ID" value="NZ_JAUSYP010000001.1"/>
</dbReference>
<feature type="signal peptide" evidence="1">
    <location>
        <begin position="1"/>
        <end position="29"/>
    </location>
</feature>
<protein>
    <submittedName>
        <fullName evidence="2">Uncharacterized protein</fullName>
    </submittedName>
</protein>
<keyword evidence="3" id="KW-1185">Reference proteome</keyword>
<dbReference type="EMBL" id="JAUSYP010000001">
    <property type="protein sequence ID" value="MDQ0748561.1"/>
    <property type="molecule type" value="Genomic_DNA"/>
</dbReference>
<gene>
    <name evidence="2" type="ORF">QF034_002792</name>
</gene>
<reference evidence="2 3" key="1">
    <citation type="submission" date="2023-07" db="EMBL/GenBank/DDBJ databases">
        <title>Comparative genomics of wheat-associated soil bacteria to identify genetic determinants of phenazine resistance.</title>
        <authorList>
            <person name="Mouncey N."/>
        </authorList>
    </citation>
    <scope>NUCLEOTIDE SEQUENCE [LARGE SCALE GENOMIC DNA]</scope>
    <source>
        <strain evidence="2 3">B3I12</strain>
    </source>
</reference>
<evidence type="ECO:0000313" key="2">
    <source>
        <dbReference type="EMBL" id="MDQ0748561.1"/>
    </source>
</evidence>
<accession>A0ABU0QME6</accession>